<reference evidence="1" key="1">
    <citation type="submission" date="2013-12" db="EMBL/GenBank/DDBJ databases">
        <title>The Genome Sequence of Aphanomyces invadans NJM9701.</title>
        <authorList>
            <consortium name="The Broad Institute Genomics Platform"/>
            <person name="Russ C."/>
            <person name="Tyler B."/>
            <person name="van West P."/>
            <person name="Dieguez-Uribeondo J."/>
            <person name="Young S.K."/>
            <person name="Zeng Q."/>
            <person name="Gargeya S."/>
            <person name="Fitzgerald M."/>
            <person name="Abouelleil A."/>
            <person name="Alvarado L."/>
            <person name="Chapman S.B."/>
            <person name="Gainer-Dewar J."/>
            <person name="Goldberg J."/>
            <person name="Griggs A."/>
            <person name="Gujja S."/>
            <person name="Hansen M."/>
            <person name="Howarth C."/>
            <person name="Imamovic A."/>
            <person name="Ireland A."/>
            <person name="Larimer J."/>
            <person name="McCowan C."/>
            <person name="Murphy C."/>
            <person name="Pearson M."/>
            <person name="Poon T.W."/>
            <person name="Priest M."/>
            <person name="Roberts A."/>
            <person name="Saif S."/>
            <person name="Shea T."/>
            <person name="Sykes S."/>
            <person name="Wortman J."/>
            <person name="Nusbaum C."/>
            <person name="Birren B."/>
        </authorList>
    </citation>
    <scope>NUCLEOTIDE SEQUENCE [LARGE SCALE GENOMIC DNA]</scope>
    <source>
        <strain evidence="1">NJM9701</strain>
    </source>
</reference>
<evidence type="ECO:0000313" key="1">
    <source>
        <dbReference type="EMBL" id="ETW01281.1"/>
    </source>
</evidence>
<dbReference type="OrthoDB" id="79497at2759"/>
<dbReference type="RefSeq" id="XP_008870279.1">
    <property type="nucleotide sequence ID" value="XM_008872057.1"/>
</dbReference>
<protein>
    <submittedName>
        <fullName evidence="1">Uncharacterized protein</fullName>
    </submittedName>
</protein>
<dbReference type="GeneID" id="20083901"/>
<dbReference type="VEuPathDB" id="FungiDB:H310_06851"/>
<name>A0A024U4E3_9STRA</name>
<dbReference type="Gene3D" id="1.25.10.10">
    <property type="entry name" value="Leucine-rich Repeat Variant"/>
    <property type="match status" value="1"/>
</dbReference>
<organism evidence="1">
    <name type="scientific">Aphanomyces invadans</name>
    <dbReference type="NCBI Taxonomy" id="157072"/>
    <lineage>
        <taxon>Eukaryota</taxon>
        <taxon>Sar</taxon>
        <taxon>Stramenopiles</taxon>
        <taxon>Oomycota</taxon>
        <taxon>Saprolegniomycetes</taxon>
        <taxon>Saprolegniales</taxon>
        <taxon>Verrucalvaceae</taxon>
        <taxon>Aphanomyces</taxon>
    </lineage>
</organism>
<dbReference type="AlphaFoldDB" id="A0A024U4E3"/>
<gene>
    <name evidence="1" type="ORF">H310_06851</name>
</gene>
<accession>A0A024U4E3</accession>
<sequence>MGWAYDANKTLVMRKGSDSQALARRLHAAHPTALNVMLRIVVEGDMVSFVAIQSMLHWSYCQDACKTMVAMGVIETLLSMLPMAAPCFKFCSVDLLVRLVEHDRSALPRLLRPRLVRALLQLLQDKSNSKRTLHGLLHVLEVVITHPKANVLLKTRWWLRICRRLTHPP</sequence>
<proteinExistence type="predicted"/>
<dbReference type="SUPFAM" id="SSF48371">
    <property type="entry name" value="ARM repeat"/>
    <property type="match status" value="1"/>
</dbReference>
<dbReference type="InterPro" id="IPR016024">
    <property type="entry name" value="ARM-type_fold"/>
</dbReference>
<dbReference type="InterPro" id="IPR011989">
    <property type="entry name" value="ARM-like"/>
</dbReference>
<dbReference type="EMBL" id="KI913963">
    <property type="protein sequence ID" value="ETW01281.1"/>
    <property type="molecule type" value="Genomic_DNA"/>
</dbReference>